<dbReference type="InterPro" id="IPR036259">
    <property type="entry name" value="MFS_trans_sf"/>
</dbReference>
<feature type="transmembrane region" description="Helical" evidence="8">
    <location>
        <begin position="309"/>
        <end position="326"/>
    </location>
</feature>
<feature type="transmembrane region" description="Helical" evidence="8">
    <location>
        <begin position="52"/>
        <end position="72"/>
    </location>
</feature>
<evidence type="ECO:0000256" key="7">
    <source>
        <dbReference type="ARBA" id="ARBA00023136"/>
    </source>
</evidence>
<dbReference type="InterPro" id="IPR024989">
    <property type="entry name" value="MFS_assoc_dom"/>
</dbReference>
<feature type="transmembrane region" description="Helical" evidence="8">
    <location>
        <begin position="338"/>
        <end position="363"/>
    </location>
</feature>
<evidence type="ECO:0000256" key="6">
    <source>
        <dbReference type="ARBA" id="ARBA00022989"/>
    </source>
</evidence>
<reference evidence="10" key="2">
    <citation type="submission" date="2021-08" db="EMBL/GenBank/DDBJ databases">
        <authorList>
            <person name="Tani A."/>
            <person name="Ola A."/>
            <person name="Ogura Y."/>
            <person name="Katsura K."/>
            <person name="Hayashi T."/>
        </authorList>
    </citation>
    <scope>NUCLEOTIDE SEQUENCE</scope>
    <source>
        <strain evidence="10">DSM 23632</strain>
    </source>
</reference>
<feature type="transmembrane region" description="Helical" evidence="8">
    <location>
        <begin position="280"/>
        <end position="303"/>
    </location>
</feature>
<comment type="subcellular location">
    <subcellularLocation>
        <location evidence="1">Cell inner membrane</location>
        <topology evidence="1">Multi-pass membrane protein</topology>
    </subcellularLocation>
</comment>
<dbReference type="PROSITE" id="PS51257">
    <property type="entry name" value="PROKAR_LIPOPROTEIN"/>
    <property type="match status" value="1"/>
</dbReference>
<evidence type="ECO:0000256" key="2">
    <source>
        <dbReference type="ARBA" id="ARBA00022448"/>
    </source>
</evidence>
<keyword evidence="2" id="KW-0813">Transport</keyword>
<proteinExistence type="predicted"/>
<name>A0ABQ4TZ08_9HYPH</name>
<accession>A0ABQ4TZ08</accession>
<feature type="transmembrane region" description="Helical" evidence="8">
    <location>
        <begin position="105"/>
        <end position="129"/>
    </location>
</feature>
<evidence type="ECO:0000256" key="3">
    <source>
        <dbReference type="ARBA" id="ARBA00022475"/>
    </source>
</evidence>
<evidence type="ECO:0000256" key="8">
    <source>
        <dbReference type="SAM" id="Phobius"/>
    </source>
</evidence>
<feature type="transmembrane region" description="Helical" evidence="8">
    <location>
        <begin position="251"/>
        <end position="273"/>
    </location>
</feature>
<dbReference type="NCBIfam" id="NF037955">
    <property type="entry name" value="mfs"/>
    <property type="match status" value="1"/>
</dbReference>
<dbReference type="Proteomes" id="UP001055057">
    <property type="component" value="Unassembled WGS sequence"/>
</dbReference>
<dbReference type="Pfam" id="PF12832">
    <property type="entry name" value="MFS_1_like"/>
    <property type="match status" value="1"/>
</dbReference>
<dbReference type="PANTHER" id="PTHR23522">
    <property type="entry name" value="BLL5896 PROTEIN"/>
    <property type="match status" value="1"/>
</dbReference>
<dbReference type="PIRSF" id="PIRSF004925">
    <property type="entry name" value="HcaT"/>
    <property type="match status" value="1"/>
</dbReference>
<sequence length="391" mass="39197">MNTSRTGIAGSRGGLTRFLMLYAALYGAYGCLSPILPNFLASRGLSAQEIGYVLAGAGALRLLAGPLAGGLADRRGAGRLILAAGACIAGCAALAHLSGYGFRPLLLLGLAYALGTAPLAPLADALALAAAQGGRAFQYGWVRAAGSAAFIAATGAAGGLVQAQGLAAAVTAGGLLFLATATAAGLLPADPATDKGEDRPSRQGFTTLLRLPRFRRTVLAAALVIGAHAMHDAFAMILWRGAGIGAGAAGLLWSEGVAAEVLVFLLAGPWLLARIGPAGGLMLAAVAGAFRWAVMAETVAIPWLAGAQMLHGLSFALLHLACLGLIEAQTPASLWATALSLYGTVGLGLAGVAMTLAAGSLYAAFEARGFWVMSGLSLSALPLALSLRERG</sequence>
<organism evidence="10 11">
    <name type="scientific">Methylobacterium trifolii</name>
    <dbReference type="NCBI Taxonomy" id="1003092"/>
    <lineage>
        <taxon>Bacteria</taxon>
        <taxon>Pseudomonadati</taxon>
        <taxon>Pseudomonadota</taxon>
        <taxon>Alphaproteobacteria</taxon>
        <taxon>Hyphomicrobiales</taxon>
        <taxon>Methylobacteriaceae</taxon>
        <taxon>Methylobacterium</taxon>
    </lineage>
</organism>
<evidence type="ECO:0000313" key="11">
    <source>
        <dbReference type="Proteomes" id="UP001055057"/>
    </source>
</evidence>
<dbReference type="Gene3D" id="1.20.1250.20">
    <property type="entry name" value="MFS general substrate transporter like domains"/>
    <property type="match status" value="2"/>
</dbReference>
<feature type="transmembrane region" description="Helical" evidence="8">
    <location>
        <begin position="21"/>
        <end position="40"/>
    </location>
</feature>
<gene>
    <name evidence="10" type="primary">hcaT_2</name>
    <name evidence="10" type="ORF">MPOCJGCO_2563</name>
</gene>
<dbReference type="EMBL" id="BPRB01000137">
    <property type="protein sequence ID" value="GJE60451.1"/>
    <property type="molecule type" value="Genomic_DNA"/>
</dbReference>
<evidence type="ECO:0000313" key="10">
    <source>
        <dbReference type="EMBL" id="GJE60451.1"/>
    </source>
</evidence>
<keyword evidence="6 8" id="KW-1133">Transmembrane helix</keyword>
<dbReference type="RefSeq" id="WP_238183069.1">
    <property type="nucleotide sequence ID" value="NZ_BPRB01000137.1"/>
</dbReference>
<evidence type="ECO:0000259" key="9">
    <source>
        <dbReference type="Pfam" id="PF12832"/>
    </source>
</evidence>
<keyword evidence="11" id="KW-1185">Reference proteome</keyword>
<comment type="caution">
    <text evidence="10">The sequence shown here is derived from an EMBL/GenBank/DDBJ whole genome shotgun (WGS) entry which is preliminary data.</text>
</comment>
<feature type="transmembrane region" description="Helical" evidence="8">
    <location>
        <begin position="166"/>
        <end position="189"/>
    </location>
</feature>
<protein>
    <submittedName>
        <fullName evidence="10">3-phenylpropionic acid transporter</fullName>
    </submittedName>
</protein>
<evidence type="ECO:0000256" key="4">
    <source>
        <dbReference type="ARBA" id="ARBA00022519"/>
    </source>
</evidence>
<keyword evidence="4" id="KW-0997">Cell inner membrane</keyword>
<feature type="transmembrane region" description="Helical" evidence="8">
    <location>
        <begin position="369"/>
        <end position="387"/>
    </location>
</feature>
<evidence type="ECO:0000256" key="1">
    <source>
        <dbReference type="ARBA" id="ARBA00004429"/>
    </source>
</evidence>
<keyword evidence="7 8" id="KW-0472">Membrane</keyword>
<keyword evidence="3" id="KW-1003">Cell membrane</keyword>
<dbReference type="InterPro" id="IPR026032">
    <property type="entry name" value="HcaT-like"/>
</dbReference>
<dbReference type="SUPFAM" id="SSF103473">
    <property type="entry name" value="MFS general substrate transporter"/>
    <property type="match status" value="1"/>
</dbReference>
<reference evidence="10" key="1">
    <citation type="journal article" date="2021" name="Front. Microbiol.">
        <title>Comprehensive Comparative Genomics and Phenotyping of Methylobacterium Species.</title>
        <authorList>
            <person name="Alessa O."/>
            <person name="Ogura Y."/>
            <person name="Fujitani Y."/>
            <person name="Takami H."/>
            <person name="Hayashi T."/>
            <person name="Sahin N."/>
            <person name="Tani A."/>
        </authorList>
    </citation>
    <scope>NUCLEOTIDE SEQUENCE</scope>
    <source>
        <strain evidence="10">DSM 23632</strain>
    </source>
</reference>
<feature type="transmembrane region" description="Helical" evidence="8">
    <location>
        <begin position="218"/>
        <end position="239"/>
    </location>
</feature>
<feature type="transmembrane region" description="Helical" evidence="8">
    <location>
        <begin position="79"/>
        <end position="99"/>
    </location>
</feature>
<evidence type="ECO:0000256" key="5">
    <source>
        <dbReference type="ARBA" id="ARBA00022692"/>
    </source>
</evidence>
<dbReference type="PANTHER" id="PTHR23522:SF10">
    <property type="entry name" value="3-PHENYLPROPIONIC ACID TRANSPORTER-RELATED"/>
    <property type="match status" value="1"/>
</dbReference>
<feature type="transmembrane region" description="Helical" evidence="8">
    <location>
        <begin position="141"/>
        <end position="160"/>
    </location>
</feature>
<keyword evidence="5 8" id="KW-0812">Transmembrane</keyword>
<feature type="domain" description="Major facilitator superfamily associated" evidence="9">
    <location>
        <begin position="19"/>
        <end position="371"/>
    </location>
</feature>